<dbReference type="SMART" id="SM01091">
    <property type="entry name" value="CorC_HlyC"/>
    <property type="match status" value="1"/>
</dbReference>
<dbReference type="GO" id="GO:0005886">
    <property type="term" value="C:plasma membrane"/>
    <property type="evidence" value="ECO:0007669"/>
    <property type="project" value="UniProtKB-SubCell"/>
</dbReference>
<name>A0A4U0PK70_9NEIS</name>
<organism evidence="12 13">
    <name type="scientific">Chitiniphilus eburneus</name>
    <dbReference type="NCBI Taxonomy" id="2571148"/>
    <lineage>
        <taxon>Bacteria</taxon>
        <taxon>Pseudomonadati</taxon>
        <taxon>Pseudomonadota</taxon>
        <taxon>Betaproteobacteria</taxon>
        <taxon>Neisseriales</taxon>
        <taxon>Chitinibacteraceae</taxon>
        <taxon>Chitiniphilus</taxon>
    </lineage>
</organism>
<dbReference type="InterPro" id="IPR005496">
    <property type="entry name" value="Integral_membrane_TerC"/>
</dbReference>
<keyword evidence="8 10" id="KW-0472">Membrane</keyword>
<keyword evidence="13" id="KW-1185">Reference proteome</keyword>
<evidence type="ECO:0000256" key="8">
    <source>
        <dbReference type="ARBA" id="ARBA00023136"/>
    </source>
</evidence>
<dbReference type="Proteomes" id="UP000310016">
    <property type="component" value="Unassembled WGS sequence"/>
</dbReference>
<evidence type="ECO:0000256" key="2">
    <source>
        <dbReference type="ARBA" id="ARBA00006337"/>
    </source>
</evidence>
<reference evidence="12 13" key="1">
    <citation type="submission" date="2019-04" db="EMBL/GenBank/DDBJ databases">
        <title>Chitiniphilus eburnea sp. nov., a novel chitinolytic bacterium isolated from aquaculture sludge.</title>
        <authorList>
            <person name="Sheng M."/>
        </authorList>
    </citation>
    <scope>NUCLEOTIDE SEQUENCE [LARGE SCALE GENOMIC DNA]</scope>
    <source>
        <strain evidence="12 13">HX-2-15</strain>
    </source>
</reference>
<comment type="similarity">
    <text evidence="2">Belongs to the UPF0053 family.</text>
</comment>
<dbReference type="InterPro" id="IPR036318">
    <property type="entry name" value="FAD-bd_PCMH-like_sf"/>
</dbReference>
<comment type="subcellular location">
    <subcellularLocation>
        <location evidence="1">Cell membrane</location>
        <topology evidence="1">Multi-pass membrane protein</topology>
    </subcellularLocation>
</comment>
<dbReference type="PANTHER" id="PTHR22777:SF15">
    <property type="entry name" value="UPF0053 INNER MEMBRANE PROTEIN YOAE"/>
    <property type="match status" value="1"/>
</dbReference>
<feature type="transmembrane region" description="Helical" evidence="10">
    <location>
        <begin position="177"/>
        <end position="201"/>
    </location>
</feature>
<evidence type="ECO:0000256" key="9">
    <source>
        <dbReference type="PROSITE-ProRule" id="PRU00703"/>
    </source>
</evidence>
<evidence type="ECO:0000256" key="10">
    <source>
        <dbReference type="SAM" id="Phobius"/>
    </source>
</evidence>
<evidence type="ECO:0000259" key="11">
    <source>
        <dbReference type="PROSITE" id="PS51371"/>
    </source>
</evidence>
<dbReference type="Gene3D" id="3.30.465.10">
    <property type="match status" value="1"/>
</dbReference>
<evidence type="ECO:0000256" key="5">
    <source>
        <dbReference type="ARBA" id="ARBA00022737"/>
    </source>
</evidence>
<proteinExistence type="inferred from homology"/>
<evidence type="ECO:0000256" key="6">
    <source>
        <dbReference type="ARBA" id="ARBA00022989"/>
    </source>
</evidence>
<dbReference type="PROSITE" id="PS51371">
    <property type="entry name" value="CBS"/>
    <property type="match status" value="1"/>
</dbReference>
<dbReference type="InterPro" id="IPR000644">
    <property type="entry name" value="CBS_dom"/>
</dbReference>
<evidence type="ECO:0000313" key="13">
    <source>
        <dbReference type="Proteomes" id="UP000310016"/>
    </source>
</evidence>
<accession>A0A4U0PK70</accession>
<dbReference type="Pfam" id="PF03471">
    <property type="entry name" value="CorC_HlyC"/>
    <property type="match status" value="1"/>
</dbReference>
<keyword evidence="3" id="KW-1003">Cell membrane</keyword>
<dbReference type="PANTHER" id="PTHR22777">
    <property type="entry name" value="HEMOLYSIN-RELATED"/>
    <property type="match status" value="1"/>
</dbReference>
<dbReference type="InterPro" id="IPR044751">
    <property type="entry name" value="Ion_transp-like_CBS"/>
</dbReference>
<feature type="transmembrane region" description="Helical" evidence="10">
    <location>
        <begin position="125"/>
        <end position="147"/>
    </location>
</feature>
<dbReference type="InterPro" id="IPR005170">
    <property type="entry name" value="Transptr-assoc_dom"/>
</dbReference>
<dbReference type="Gene3D" id="3.10.580.10">
    <property type="entry name" value="CBS-domain"/>
    <property type="match status" value="1"/>
</dbReference>
<keyword evidence="7 9" id="KW-0129">CBS domain</keyword>
<dbReference type="InterPro" id="IPR016169">
    <property type="entry name" value="FAD-bd_PCMH_sub2"/>
</dbReference>
<evidence type="ECO:0000256" key="4">
    <source>
        <dbReference type="ARBA" id="ARBA00022692"/>
    </source>
</evidence>
<dbReference type="SUPFAM" id="SSF56176">
    <property type="entry name" value="FAD-binding/transporter-associated domain-like"/>
    <property type="match status" value="1"/>
</dbReference>
<keyword evidence="6 10" id="KW-1133">Transmembrane helix</keyword>
<feature type="transmembrane region" description="Helical" evidence="10">
    <location>
        <begin position="46"/>
        <end position="68"/>
    </location>
</feature>
<dbReference type="SUPFAM" id="SSF54631">
    <property type="entry name" value="CBS-domain pair"/>
    <property type="match status" value="1"/>
</dbReference>
<evidence type="ECO:0000313" key="12">
    <source>
        <dbReference type="EMBL" id="TJZ68377.1"/>
    </source>
</evidence>
<comment type="caution">
    <text evidence="12">The sequence shown here is derived from an EMBL/GenBank/DDBJ whole genome shotgun (WGS) entry which is preliminary data.</text>
</comment>
<evidence type="ECO:0000256" key="7">
    <source>
        <dbReference type="ARBA" id="ARBA00023122"/>
    </source>
</evidence>
<evidence type="ECO:0000256" key="3">
    <source>
        <dbReference type="ARBA" id="ARBA00022475"/>
    </source>
</evidence>
<evidence type="ECO:0000256" key="1">
    <source>
        <dbReference type="ARBA" id="ARBA00004651"/>
    </source>
</evidence>
<dbReference type="OrthoDB" id="9805314at2"/>
<dbReference type="EMBL" id="SUMF01000024">
    <property type="protein sequence ID" value="TJZ68377.1"/>
    <property type="molecule type" value="Genomic_DNA"/>
</dbReference>
<dbReference type="Pfam" id="PF03741">
    <property type="entry name" value="TerC"/>
    <property type="match status" value="1"/>
</dbReference>
<feature type="transmembrane region" description="Helical" evidence="10">
    <location>
        <begin position="12"/>
        <end position="34"/>
    </location>
</feature>
<feature type="domain" description="CBS" evidence="11">
    <location>
        <begin position="369"/>
        <end position="429"/>
    </location>
</feature>
<keyword evidence="5" id="KW-0677">Repeat</keyword>
<dbReference type="InterPro" id="IPR046342">
    <property type="entry name" value="CBS_dom_sf"/>
</dbReference>
<dbReference type="AlphaFoldDB" id="A0A4U0PK70"/>
<protein>
    <submittedName>
        <fullName evidence="12">TerC family protein</fullName>
    </submittedName>
</protein>
<keyword evidence="4 10" id="KW-0812">Transmembrane</keyword>
<dbReference type="CDD" id="cd04590">
    <property type="entry name" value="CBS_pair_CorC_HlyC_assoc"/>
    <property type="match status" value="1"/>
</dbReference>
<gene>
    <name evidence="12" type="ORF">FAZ21_15745</name>
</gene>
<sequence>MEILSDPGIWISLVTLVLLEIVLGIDNLVFIAILADRLPNHQRDKARYIGLSLALLMRIAMLGTMSWLITLTRPLFAIGTAEFSGKDLLLLAGGLFLTFKATIELHERLEGTVHTGTGGKAQANFWLVIAQIVVLDAVFSIDSVITAVGMADYLGVMVAAVVIAMIVMMVSSRPLTLFVNAHPTVVILCLSFLLMIGFSLIADGFGFHIPKGYLYAAIGFSVLIEAFNQVSQRNLRLNEARQPLRERTAEAILRLMGSARRAEESDADNAHGAVSATEPRDVFARDERQMITGVLTLAERSVRRIMTPRSDISWLDSTTDSAMLKKQLLATPHSLFPLCHGSLDMVIGVVRAKELLVVIDQGADVEAFARRHPPLLVPDQIDNMQLLPRLREAKGSLILLIDEYGSVQGLVTPHDLLEAIAGDFPDADETPDILKDAEGWLVKGTTDLYQLEQAIEGLSITPEAVDFVSVGGLFMEKLGHLPVVGEAIQVGDCTFTVVKLDRQRVELARVTIAPPSSTAVEPPA</sequence>
<feature type="transmembrane region" description="Helical" evidence="10">
    <location>
        <begin position="153"/>
        <end position="170"/>
    </location>
</feature>
<dbReference type="GO" id="GO:0050660">
    <property type="term" value="F:flavin adenine dinucleotide binding"/>
    <property type="evidence" value="ECO:0007669"/>
    <property type="project" value="InterPro"/>
</dbReference>